<feature type="region of interest" description="Disordered" evidence="1">
    <location>
        <begin position="50"/>
        <end position="143"/>
    </location>
</feature>
<feature type="compositionally biased region" description="Basic and acidic residues" evidence="1">
    <location>
        <begin position="59"/>
        <end position="70"/>
    </location>
</feature>
<feature type="compositionally biased region" description="Low complexity" evidence="1">
    <location>
        <begin position="93"/>
        <end position="106"/>
    </location>
</feature>
<dbReference type="EMBL" id="BAABME010000909">
    <property type="protein sequence ID" value="GAA0146307.1"/>
    <property type="molecule type" value="Genomic_DNA"/>
</dbReference>
<feature type="compositionally biased region" description="Acidic residues" evidence="1">
    <location>
        <begin position="134"/>
        <end position="143"/>
    </location>
</feature>
<proteinExistence type="predicted"/>
<dbReference type="Proteomes" id="UP001454036">
    <property type="component" value="Unassembled WGS sequence"/>
</dbReference>
<keyword evidence="3" id="KW-1185">Reference proteome</keyword>
<sequence>MYVAVRKLSPKVVLIEISDDQTNLIGDVVGVINRRIEVPLLEWHPTNMVESSVGGDENEMVHGDDTRVDGDDYFGPDVTILDDSVDGGDENVVEGGENVGNVGDDSIVVEDGCDNNGGEGGDKTVGDEYRADWYDDDDFDTSA</sequence>
<name>A0AAV3P8I5_LITER</name>
<evidence type="ECO:0000256" key="1">
    <source>
        <dbReference type="SAM" id="MobiDB-lite"/>
    </source>
</evidence>
<feature type="compositionally biased region" description="Acidic residues" evidence="1">
    <location>
        <begin position="83"/>
        <end position="92"/>
    </location>
</feature>
<evidence type="ECO:0000313" key="2">
    <source>
        <dbReference type="EMBL" id="GAA0146307.1"/>
    </source>
</evidence>
<feature type="compositionally biased region" description="Basic and acidic residues" evidence="1">
    <location>
        <begin position="120"/>
        <end position="133"/>
    </location>
</feature>
<comment type="caution">
    <text evidence="2">The sequence shown here is derived from an EMBL/GenBank/DDBJ whole genome shotgun (WGS) entry which is preliminary data.</text>
</comment>
<protein>
    <submittedName>
        <fullName evidence="2">Uncharacterized protein</fullName>
    </submittedName>
</protein>
<evidence type="ECO:0000313" key="3">
    <source>
        <dbReference type="Proteomes" id="UP001454036"/>
    </source>
</evidence>
<gene>
    <name evidence="2" type="ORF">LIER_06297</name>
</gene>
<accession>A0AAV3P8I5</accession>
<organism evidence="2 3">
    <name type="scientific">Lithospermum erythrorhizon</name>
    <name type="common">Purple gromwell</name>
    <name type="synonym">Lithospermum officinale var. erythrorhizon</name>
    <dbReference type="NCBI Taxonomy" id="34254"/>
    <lineage>
        <taxon>Eukaryota</taxon>
        <taxon>Viridiplantae</taxon>
        <taxon>Streptophyta</taxon>
        <taxon>Embryophyta</taxon>
        <taxon>Tracheophyta</taxon>
        <taxon>Spermatophyta</taxon>
        <taxon>Magnoliopsida</taxon>
        <taxon>eudicotyledons</taxon>
        <taxon>Gunneridae</taxon>
        <taxon>Pentapetalae</taxon>
        <taxon>asterids</taxon>
        <taxon>lamiids</taxon>
        <taxon>Boraginales</taxon>
        <taxon>Boraginaceae</taxon>
        <taxon>Boraginoideae</taxon>
        <taxon>Lithospermeae</taxon>
        <taxon>Lithospermum</taxon>
    </lineage>
</organism>
<dbReference type="AlphaFoldDB" id="A0AAV3P8I5"/>
<reference evidence="2 3" key="1">
    <citation type="submission" date="2024-01" db="EMBL/GenBank/DDBJ databases">
        <title>The complete chloroplast genome sequence of Lithospermum erythrorhizon: insights into the phylogenetic relationship among Boraginaceae species and the maternal lineages of purple gromwells.</title>
        <authorList>
            <person name="Okada T."/>
            <person name="Watanabe K."/>
        </authorList>
    </citation>
    <scope>NUCLEOTIDE SEQUENCE [LARGE SCALE GENOMIC DNA]</scope>
</reference>